<dbReference type="EMBL" id="JACOGD010000001">
    <property type="protein sequence ID" value="MBC3930569.1"/>
    <property type="molecule type" value="Genomic_DNA"/>
</dbReference>
<dbReference type="Proteomes" id="UP000654304">
    <property type="component" value="Unassembled WGS sequence"/>
</dbReference>
<organism evidence="1 2">
    <name type="scientific">Undibacterium curvum</name>
    <dbReference type="NCBI Taxonomy" id="2762294"/>
    <lineage>
        <taxon>Bacteria</taxon>
        <taxon>Pseudomonadati</taxon>
        <taxon>Pseudomonadota</taxon>
        <taxon>Betaproteobacteria</taxon>
        <taxon>Burkholderiales</taxon>
        <taxon>Oxalobacteraceae</taxon>
        <taxon>Undibacterium</taxon>
    </lineage>
</organism>
<evidence type="ECO:0000313" key="2">
    <source>
        <dbReference type="Proteomes" id="UP000654304"/>
    </source>
</evidence>
<proteinExistence type="predicted"/>
<sequence>MNAKLSLELIIFNCQKFASTREPFTGEQQPKRFRKIAHQRGAFTFKRHLHGKKICIQCRRACAHATVIHRDLAHFRTEEAAIQL</sequence>
<evidence type="ECO:0000313" key="1">
    <source>
        <dbReference type="EMBL" id="MBC3930569.1"/>
    </source>
</evidence>
<comment type="caution">
    <text evidence="1">The sequence shown here is derived from an EMBL/GenBank/DDBJ whole genome shotgun (WGS) entry which is preliminary data.</text>
</comment>
<reference evidence="1 2" key="1">
    <citation type="submission" date="2020-08" db="EMBL/GenBank/DDBJ databases">
        <title>Novel species isolated from subtropical streams in China.</title>
        <authorList>
            <person name="Lu H."/>
        </authorList>
    </citation>
    <scope>NUCLEOTIDE SEQUENCE [LARGE SCALE GENOMIC DNA]</scope>
    <source>
        <strain evidence="1 2">CY22W</strain>
    </source>
</reference>
<keyword evidence="2" id="KW-1185">Reference proteome</keyword>
<dbReference type="RefSeq" id="WP_186902425.1">
    <property type="nucleotide sequence ID" value="NZ_JACOGD010000001.1"/>
</dbReference>
<gene>
    <name evidence="1" type="ORF">H8K43_02695</name>
</gene>
<protein>
    <submittedName>
        <fullName evidence="1">Uncharacterized protein</fullName>
    </submittedName>
</protein>
<accession>A0ABR7A0X9</accession>
<name>A0ABR7A0X9_9BURK</name>